<comment type="caution">
    <text evidence="2">The sequence shown here is derived from an EMBL/GenBank/DDBJ whole genome shotgun (WGS) entry which is preliminary data.</text>
</comment>
<evidence type="ECO:0000313" key="2">
    <source>
        <dbReference type="EMBL" id="KIG12568.1"/>
    </source>
</evidence>
<sequence length="283" mass="31232">MDPFASLELTPYQTAPQLPLQTLVVLSNALSSRMPDDPPAYIAAAELAMREVVDESEQAMVIRLRQTNEVSVSADLELDNAIDGLWSLLRDRLRGWARYERPGLNVLMEDDDLVVDFEAVRAKATRAGELSVRLFGEGSLEMLSRSYPEQSQLMANLLELIESDDLADDLLDLGGEELLPIIQRCQALYESMVDRRSGKDTTSRADLRVLRSKLQRRIVRYSTLVLTMLDESKPATRELVEAALQPMITLRPQRSGAGAGDGDEAEDEEGAEVAAGDDAPVDG</sequence>
<organism evidence="2 3">
    <name type="scientific">Enhygromyxa salina</name>
    <dbReference type="NCBI Taxonomy" id="215803"/>
    <lineage>
        <taxon>Bacteria</taxon>
        <taxon>Pseudomonadati</taxon>
        <taxon>Myxococcota</taxon>
        <taxon>Polyangia</taxon>
        <taxon>Nannocystales</taxon>
        <taxon>Nannocystaceae</taxon>
        <taxon>Enhygromyxa</taxon>
    </lineage>
</organism>
<evidence type="ECO:0000256" key="1">
    <source>
        <dbReference type="SAM" id="MobiDB-lite"/>
    </source>
</evidence>
<dbReference type="EMBL" id="JMCC02000125">
    <property type="protein sequence ID" value="KIG12568.1"/>
    <property type="molecule type" value="Genomic_DNA"/>
</dbReference>
<dbReference type="Proteomes" id="UP000031599">
    <property type="component" value="Unassembled WGS sequence"/>
</dbReference>
<feature type="compositionally biased region" description="Low complexity" evidence="1">
    <location>
        <begin position="272"/>
        <end position="283"/>
    </location>
</feature>
<accession>A0A0C1ZNA4</accession>
<proteinExistence type="predicted"/>
<name>A0A0C1ZNA4_9BACT</name>
<feature type="region of interest" description="Disordered" evidence="1">
    <location>
        <begin position="250"/>
        <end position="283"/>
    </location>
</feature>
<gene>
    <name evidence="2" type="ORF">DB30_01231</name>
</gene>
<reference evidence="2 3" key="1">
    <citation type="submission" date="2014-12" db="EMBL/GenBank/DDBJ databases">
        <title>Genome assembly of Enhygromyxa salina DSM 15201.</title>
        <authorList>
            <person name="Sharma G."/>
            <person name="Subramanian S."/>
        </authorList>
    </citation>
    <scope>NUCLEOTIDE SEQUENCE [LARGE SCALE GENOMIC DNA]</scope>
    <source>
        <strain evidence="2 3">DSM 15201</strain>
    </source>
</reference>
<dbReference type="AlphaFoldDB" id="A0A0C1ZNA4"/>
<protein>
    <submittedName>
        <fullName evidence="2">Uncharacterized protein</fullName>
    </submittedName>
</protein>
<feature type="compositionally biased region" description="Acidic residues" evidence="1">
    <location>
        <begin position="261"/>
        <end position="271"/>
    </location>
</feature>
<evidence type="ECO:0000313" key="3">
    <source>
        <dbReference type="Proteomes" id="UP000031599"/>
    </source>
</evidence>